<feature type="domain" description="AB hydrolase-1" evidence="3">
    <location>
        <begin position="24"/>
        <end position="258"/>
    </location>
</feature>
<keyword evidence="5" id="KW-1185">Reference proteome</keyword>
<dbReference type="Pfam" id="PF00561">
    <property type="entry name" value="Abhydrolase_1"/>
    <property type="match status" value="1"/>
</dbReference>
<comment type="caution">
    <text evidence="4">The sequence shown here is derived from an EMBL/GenBank/DDBJ whole genome shotgun (WGS) entry which is preliminary data.</text>
</comment>
<dbReference type="InterPro" id="IPR029058">
    <property type="entry name" value="AB_hydrolase_fold"/>
</dbReference>
<dbReference type="SUPFAM" id="SSF53474">
    <property type="entry name" value="alpha/beta-Hydrolases"/>
    <property type="match status" value="1"/>
</dbReference>
<dbReference type="InterPro" id="IPR000073">
    <property type="entry name" value="AB_hydrolase_1"/>
</dbReference>
<protein>
    <submittedName>
        <fullName evidence="4">Alpha/beta hydrolase</fullName>
    </submittedName>
</protein>
<dbReference type="PANTHER" id="PTHR43798">
    <property type="entry name" value="MONOACYLGLYCEROL LIPASE"/>
    <property type="match status" value="1"/>
</dbReference>
<organism evidence="4 5">
    <name type="scientific">Rufibacter sediminis</name>
    <dbReference type="NCBI Taxonomy" id="2762756"/>
    <lineage>
        <taxon>Bacteria</taxon>
        <taxon>Pseudomonadati</taxon>
        <taxon>Bacteroidota</taxon>
        <taxon>Cytophagia</taxon>
        <taxon>Cytophagales</taxon>
        <taxon>Hymenobacteraceae</taxon>
        <taxon>Rufibacter</taxon>
    </lineage>
</organism>
<accession>A0ABR6VNJ7</accession>
<dbReference type="RefSeq" id="WP_186633027.1">
    <property type="nucleotide sequence ID" value="NZ_JACOAF010000008.1"/>
</dbReference>
<reference evidence="4 5" key="1">
    <citation type="journal article" date="2019" name="Int. J. Syst. Evol. Microbiol.">
        <title>Rufibacter sediminis sp. nov., isolated from freshwater lake sediment.</title>
        <authorList>
            <person name="Qu J.H."/>
            <person name="Zhang L.J."/>
            <person name="Fu Y.H."/>
            <person name="Li H.F."/>
        </authorList>
    </citation>
    <scope>NUCLEOTIDE SEQUENCE [LARGE SCALE GENOMIC DNA]</scope>
    <source>
        <strain evidence="4 5">H-1</strain>
    </source>
</reference>
<dbReference type="PANTHER" id="PTHR43798:SF5">
    <property type="entry name" value="MONOACYLGLYCEROL LIPASE ABHD6"/>
    <property type="match status" value="1"/>
</dbReference>
<dbReference type="Gene3D" id="3.40.50.1820">
    <property type="entry name" value="alpha/beta hydrolase"/>
    <property type="match status" value="1"/>
</dbReference>
<evidence type="ECO:0000313" key="4">
    <source>
        <dbReference type="EMBL" id="MBC3538756.1"/>
    </source>
</evidence>
<evidence type="ECO:0000313" key="5">
    <source>
        <dbReference type="Proteomes" id="UP000659698"/>
    </source>
</evidence>
<dbReference type="PRINTS" id="PR00793">
    <property type="entry name" value="PROAMNOPTASE"/>
</dbReference>
<evidence type="ECO:0000256" key="1">
    <source>
        <dbReference type="ARBA" id="ARBA00010088"/>
    </source>
</evidence>
<comment type="similarity">
    <text evidence="1">Belongs to the peptidase S33 family.</text>
</comment>
<dbReference type="EMBL" id="JACOAF010000008">
    <property type="protein sequence ID" value="MBC3538756.1"/>
    <property type="molecule type" value="Genomic_DNA"/>
</dbReference>
<name>A0ABR6VNJ7_9BACT</name>
<evidence type="ECO:0000259" key="3">
    <source>
        <dbReference type="Pfam" id="PF00561"/>
    </source>
</evidence>
<dbReference type="Proteomes" id="UP000659698">
    <property type="component" value="Unassembled WGS sequence"/>
</dbReference>
<evidence type="ECO:0000256" key="2">
    <source>
        <dbReference type="ARBA" id="ARBA00022801"/>
    </source>
</evidence>
<dbReference type="InterPro" id="IPR002410">
    <property type="entry name" value="Peptidase_S33"/>
</dbReference>
<proteinExistence type="inferred from homology"/>
<sequence>MEMLIRNQDTTLYTQAYPNSGKETVILLHGGPGVPNGLTFLVKFLSRYFQVITFHQRGTLKSPNPSQDYSLEHYTSDINRIADLFQLEKFHLLGHSWGGLYAEIYAHTHKNRLLSLFLCSPASGTGRQWAETSLEITRYNRRKSSLKEMLTMSLGAALGVLGSDKGHRTFYRQALVNFNRGFEVSYPERFEVNCVKARAINQTVKTVLTSPLLPVMPDPAFKVTITYGDQDIIGESKKYVRQRFPTASTYIIPSCGHIPWSHNQPAFVQILQEHYGI</sequence>
<dbReference type="InterPro" id="IPR050266">
    <property type="entry name" value="AB_hydrolase_sf"/>
</dbReference>
<dbReference type="GO" id="GO:0016787">
    <property type="term" value="F:hydrolase activity"/>
    <property type="evidence" value="ECO:0007669"/>
    <property type="project" value="UniProtKB-KW"/>
</dbReference>
<gene>
    <name evidence="4" type="ORF">H7U12_03630</name>
</gene>
<keyword evidence="2 4" id="KW-0378">Hydrolase</keyword>